<proteinExistence type="predicted"/>
<dbReference type="Proteomes" id="UP000700596">
    <property type="component" value="Unassembled WGS sequence"/>
</dbReference>
<keyword evidence="2" id="KW-1185">Reference proteome</keyword>
<evidence type="ECO:0000313" key="1">
    <source>
        <dbReference type="EMBL" id="KAH7132354.1"/>
    </source>
</evidence>
<gene>
    <name evidence="1" type="ORF">B0J11DRAFT_224716</name>
</gene>
<comment type="caution">
    <text evidence="1">The sequence shown here is derived from an EMBL/GenBank/DDBJ whole genome shotgun (WGS) entry which is preliminary data.</text>
</comment>
<dbReference type="EMBL" id="JAGMWT010000003">
    <property type="protein sequence ID" value="KAH7132354.1"/>
    <property type="molecule type" value="Genomic_DNA"/>
</dbReference>
<reference evidence="1" key="1">
    <citation type="journal article" date="2021" name="Nat. Commun.">
        <title>Genetic determinants of endophytism in the Arabidopsis root mycobiome.</title>
        <authorList>
            <person name="Mesny F."/>
            <person name="Miyauchi S."/>
            <person name="Thiergart T."/>
            <person name="Pickel B."/>
            <person name="Atanasova L."/>
            <person name="Karlsson M."/>
            <person name="Huettel B."/>
            <person name="Barry K.W."/>
            <person name="Haridas S."/>
            <person name="Chen C."/>
            <person name="Bauer D."/>
            <person name="Andreopoulos W."/>
            <person name="Pangilinan J."/>
            <person name="LaButti K."/>
            <person name="Riley R."/>
            <person name="Lipzen A."/>
            <person name="Clum A."/>
            <person name="Drula E."/>
            <person name="Henrissat B."/>
            <person name="Kohler A."/>
            <person name="Grigoriev I.V."/>
            <person name="Martin F.M."/>
            <person name="Hacquard S."/>
        </authorList>
    </citation>
    <scope>NUCLEOTIDE SEQUENCE</scope>
    <source>
        <strain evidence="1">MPI-CAGE-CH-0243</strain>
    </source>
</reference>
<accession>A0A9P9E4N8</accession>
<sequence length="127" mass="14554">MTMIAVGTMLPLCESVKHRVLCVLCVLRVTRQWSSAGLHETWLFLHRGPPVRSIPSTPSKPAGTRSGTLTLLTLTQFKKPAARCSPSRVRPQQRPPNSLTHTHTFAQRDCLRLIFINLPPRYYYYYY</sequence>
<dbReference type="AlphaFoldDB" id="A0A9P9E4N8"/>
<name>A0A9P9E4N8_9PLEO</name>
<protein>
    <submittedName>
        <fullName evidence="1">Uncharacterized protein</fullName>
    </submittedName>
</protein>
<evidence type="ECO:0000313" key="2">
    <source>
        <dbReference type="Proteomes" id="UP000700596"/>
    </source>
</evidence>
<organism evidence="1 2">
    <name type="scientific">Dendryphion nanum</name>
    <dbReference type="NCBI Taxonomy" id="256645"/>
    <lineage>
        <taxon>Eukaryota</taxon>
        <taxon>Fungi</taxon>
        <taxon>Dikarya</taxon>
        <taxon>Ascomycota</taxon>
        <taxon>Pezizomycotina</taxon>
        <taxon>Dothideomycetes</taxon>
        <taxon>Pleosporomycetidae</taxon>
        <taxon>Pleosporales</taxon>
        <taxon>Torulaceae</taxon>
        <taxon>Dendryphion</taxon>
    </lineage>
</organism>